<feature type="region of interest" description="Disordered" evidence="1">
    <location>
        <begin position="172"/>
        <end position="192"/>
    </location>
</feature>
<sequence>MNERAIPTPNRRYESYRHETMRDEVESGNDPSAAGEIGLHWGELAGRLRESTQELRNLSTGSVELWQGTAGDALRGVLDKAAGWSDEAAEISAAVAEAVSQQASVAARARAEMPEPVAYDPAAMIREAAAGGDIQALVGLSDALAQRREDAEAARQKAVDVMNNRDAELRAAVPRTAFAAPPTLTGDRPAGD</sequence>
<gene>
    <name evidence="2" type="ORF">FB471_6139</name>
</gene>
<dbReference type="SUPFAM" id="SSF140459">
    <property type="entry name" value="PE/PPE dimer-like"/>
    <property type="match status" value="1"/>
</dbReference>
<proteinExistence type="predicted"/>
<evidence type="ECO:0000256" key="1">
    <source>
        <dbReference type="SAM" id="MobiDB-lite"/>
    </source>
</evidence>
<keyword evidence="3" id="KW-1185">Reference proteome</keyword>
<reference evidence="2 3" key="1">
    <citation type="submission" date="2019-06" db="EMBL/GenBank/DDBJ databases">
        <title>Sequencing the genomes of 1000 actinobacteria strains.</title>
        <authorList>
            <person name="Klenk H.-P."/>
        </authorList>
    </citation>
    <scope>NUCLEOTIDE SEQUENCE [LARGE SCALE GENOMIC DNA]</scope>
    <source>
        <strain evidence="2 3">DSM 45679</strain>
    </source>
</reference>
<dbReference type="InterPro" id="IPR038332">
    <property type="entry name" value="PPE_sf"/>
</dbReference>
<evidence type="ECO:0000313" key="3">
    <source>
        <dbReference type="Proteomes" id="UP000320876"/>
    </source>
</evidence>
<name>A0A542CT45_AMYCI</name>
<feature type="region of interest" description="Disordered" evidence="1">
    <location>
        <begin position="1"/>
        <end position="36"/>
    </location>
</feature>
<protein>
    <recommendedName>
        <fullName evidence="4">PPE family protein</fullName>
    </recommendedName>
</protein>
<comment type="caution">
    <text evidence="2">The sequence shown here is derived from an EMBL/GenBank/DDBJ whole genome shotgun (WGS) entry which is preliminary data.</text>
</comment>
<dbReference type="AlphaFoldDB" id="A0A542CT45"/>
<dbReference type="Proteomes" id="UP000320876">
    <property type="component" value="Unassembled WGS sequence"/>
</dbReference>
<evidence type="ECO:0008006" key="4">
    <source>
        <dbReference type="Google" id="ProtNLM"/>
    </source>
</evidence>
<feature type="compositionally biased region" description="Basic and acidic residues" evidence="1">
    <location>
        <begin position="11"/>
        <end position="25"/>
    </location>
</feature>
<accession>A0A542CT45</accession>
<organism evidence="2 3">
    <name type="scientific">Amycolatopsis cihanbeyliensis</name>
    <dbReference type="NCBI Taxonomy" id="1128664"/>
    <lineage>
        <taxon>Bacteria</taxon>
        <taxon>Bacillati</taxon>
        <taxon>Actinomycetota</taxon>
        <taxon>Actinomycetes</taxon>
        <taxon>Pseudonocardiales</taxon>
        <taxon>Pseudonocardiaceae</taxon>
        <taxon>Amycolatopsis</taxon>
    </lineage>
</organism>
<dbReference type="Gene3D" id="1.20.1260.20">
    <property type="entry name" value="PPE superfamily"/>
    <property type="match status" value="1"/>
</dbReference>
<dbReference type="EMBL" id="VFML01000002">
    <property type="protein sequence ID" value="TQI93993.1"/>
    <property type="molecule type" value="Genomic_DNA"/>
</dbReference>
<evidence type="ECO:0000313" key="2">
    <source>
        <dbReference type="EMBL" id="TQI93993.1"/>
    </source>
</evidence>